<organism evidence="9 10">
    <name type="scientific">Dreissena polymorpha</name>
    <name type="common">Zebra mussel</name>
    <name type="synonym">Mytilus polymorpha</name>
    <dbReference type="NCBI Taxonomy" id="45954"/>
    <lineage>
        <taxon>Eukaryota</taxon>
        <taxon>Metazoa</taxon>
        <taxon>Spiralia</taxon>
        <taxon>Lophotrochozoa</taxon>
        <taxon>Mollusca</taxon>
        <taxon>Bivalvia</taxon>
        <taxon>Autobranchia</taxon>
        <taxon>Heteroconchia</taxon>
        <taxon>Euheterodonta</taxon>
        <taxon>Imparidentia</taxon>
        <taxon>Neoheterodontei</taxon>
        <taxon>Myida</taxon>
        <taxon>Dreissenoidea</taxon>
        <taxon>Dreissenidae</taxon>
        <taxon>Dreissena</taxon>
    </lineage>
</organism>
<keyword evidence="10" id="KW-1185">Reference proteome</keyword>
<proteinExistence type="inferred from homology"/>
<keyword evidence="4 7" id="KW-0575">Peroxidase</keyword>
<dbReference type="GO" id="GO:0006979">
    <property type="term" value="P:response to oxidative stress"/>
    <property type="evidence" value="ECO:0007669"/>
    <property type="project" value="InterPro"/>
</dbReference>
<dbReference type="PROSITE" id="PS51355">
    <property type="entry name" value="GLUTATHIONE_PEROXID_3"/>
    <property type="match status" value="1"/>
</dbReference>
<evidence type="ECO:0000256" key="6">
    <source>
        <dbReference type="PIRSR" id="PIRSR000303-1"/>
    </source>
</evidence>
<reference evidence="9" key="1">
    <citation type="journal article" date="2019" name="bioRxiv">
        <title>The Genome of the Zebra Mussel, Dreissena polymorpha: A Resource for Invasive Species Research.</title>
        <authorList>
            <person name="McCartney M.A."/>
            <person name="Auch B."/>
            <person name="Kono T."/>
            <person name="Mallez S."/>
            <person name="Zhang Y."/>
            <person name="Obille A."/>
            <person name="Becker A."/>
            <person name="Abrahante J.E."/>
            <person name="Garbe J."/>
            <person name="Badalamenti J.P."/>
            <person name="Herman A."/>
            <person name="Mangelson H."/>
            <person name="Liachko I."/>
            <person name="Sullivan S."/>
            <person name="Sone E.D."/>
            <person name="Koren S."/>
            <person name="Silverstein K.A.T."/>
            <person name="Beckman K.B."/>
            <person name="Gohl D.M."/>
        </authorList>
    </citation>
    <scope>NUCLEOTIDE SEQUENCE</scope>
    <source>
        <strain evidence="9">Duluth1</strain>
        <tissue evidence="9">Whole animal</tissue>
    </source>
</reference>
<dbReference type="PANTHER" id="PTHR11592">
    <property type="entry name" value="GLUTATHIONE PEROXIDASE"/>
    <property type="match status" value="1"/>
</dbReference>
<evidence type="ECO:0000256" key="1">
    <source>
        <dbReference type="ARBA" id="ARBA00000217"/>
    </source>
</evidence>
<reference evidence="9" key="2">
    <citation type="submission" date="2020-11" db="EMBL/GenBank/DDBJ databases">
        <authorList>
            <person name="McCartney M.A."/>
            <person name="Auch B."/>
            <person name="Kono T."/>
            <person name="Mallez S."/>
            <person name="Becker A."/>
            <person name="Gohl D.M."/>
            <person name="Silverstein K.A.T."/>
            <person name="Koren S."/>
            <person name="Bechman K.B."/>
            <person name="Herman A."/>
            <person name="Abrahante J.E."/>
            <person name="Garbe J."/>
        </authorList>
    </citation>
    <scope>NUCLEOTIDE SEQUENCE</scope>
    <source>
        <strain evidence="9">Duluth1</strain>
        <tissue evidence="9">Whole animal</tissue>
    </source>
</reference>
<evidence type="ECO:0000256" key="8">
    <source>
        <dbReference type="SAM" id="SignalP"/>
    </source>
</evidence>
<gene>
    <name evidence="9" type="ORF">DPMN_104892</name>
</gene>
<feature type="chain" id="PRO_5038607516" description="Glutathione peroxidase" evidence="8">
    <location>
        <begin position="25"/>
        <end position="211"/>
    </location>
</feature>
<dbReference type="PROSITE" id="PS00460">
    <property type="entry name" value="GLUTATHIONE_PEROXID_1"/>
    <property type="match status" value="1"/>
</dbReference>
<dbReference type="GO" id="GO:0004602">
    <property type="term" value="F:glutathione peroxidase activity"/>
    <property type="evidence" value="ECO:0007669"/>
    <property type="project" value="UniProtKB-EC"/>
</dbReference>
<feature type="signal peptide" evidence="8">
    <location>
        <begin position="1"/>
        <end position="24"/>
    </location>
</feature>
<evidence type="ECO:0000256" key="2">
    <source>
        <dbReference type="ARBA" id="ARBA00006926"/>
    </source>
</evidence>
<dbReference type="Pfam" id="PF00255">
    <property type="entry name" value="GSHPx"/>
    <property type="match status" value="1"/>
</dbReference>
<dbReference type="Gene3D" id="3.40.30.10">
    <property type="entry name" value="Glutaredoxin"/>
    <property type="match status" value="1"/>
</dbReference>
<evidence type="ECO:0000313" key="9">
    <source>
        <dbReference type="EMBL" id="KAH3831620.1"/>
    </source>
</evidence>
<comment type="caution">
    <text evidence="9">The sequence shown here is derived from an EMBL/GenBank/DDBJ whole genome shotgun (WGS) entry which is preliminary data.</text>
</comment>
<name>A0A9D4K0F7_DREPO</name>
<evidence type="ECO:0000256" key="3">
    <source>
        <dbReference type="ARBA" id="ARBA00012310"/>
    </source>
</evidence>
<dbReference type="GO" id="GO:0005783">
    <property type="term" value="C:endoplasmic reticulum"/>
    <property type="evidence" value="ECO:0007669"/>
    <property type="project" value="UniProtKB-ARBA"/>
</dbReference>
<sequence length="211" mass="24147">MASPIKTCVLLVFVFWSEISFCKSSDLQEKSDNLQPRKIVNFYAFSVNNAAGEIIALDQFRGKVVLVVNVASECGYTDDHYRSLIRLKNVMGPEKKFEILAFPCNQFGNQEPGTNEEIQQFVSEVYRVHFPVFAKVDVIGETAHEAWKFLSSSFGVTPNWNFWKYLVDEDGLVVNAWGPKTPVEDIFHEIKEAVGRIGFQKPQNMRRRTEL</sequence>
<dbReference type="PRINTS" id="PR01011">
    <property type="entry name" value="GLUTPROXDASE"/>
</dbReference>
<dbReference type="GO" id="GO:0033554">
    <property type="term" value="P:cellular response to stress"/>
    <property type="evidence" value="ECO:0007669"/>
    <property type="project" value="UniProtKB-ARBA"/>
</dbReference>
<dbReference type="InterPro" id="IPR036249">
    <property type="entry name" value="Thioredoxin-like_sf"/>
</dbReference>
<accession>A0A9D4K0F7</accession>
<dbReference type="PANTHER" id="PTHR11592:SF78">
    <property type="entry name" value="GLUTATHIONE PEROXIDASE"/>
    <property type="match status" value="1"/>
</dbReference>
<dbReference type="EMBL" id="JAIWYP010000004">
    <property type="protein sequence ID" value="KAH3831620.1"/>
    <property type="molecule type" value="Genomic_DNA"/>
</dbReference>
<dbReference type="Proteomes" id="UP000828390">
    <property type="component" value="Unassembled WGS sequence"/>
</dbReference>
<dbReference type="InterPro" id="IPR000889">
    <property type="entry name" value="Glutathione_peroxidase"/>
</dbReference>
<evidence type="ECO:0000256" key="4">
    <source>
        <dbReference type="ARBA" id="ARBA00022559"/>
    </source>
</evidence>
<evidence type="ECO:0000313" key="10">
    <source>
        <dbReference type="Proteomes" id="UP000828390"/>
    </source>
</evidence>
<comment type="similarity">
    <text evidence="2 7">Belongs to the glutathione peroxidase family.</text>
</comment>
<dbReference type="OrthoDB" id="446890at2759"/>
<dbReference type="FunFam" id="3.40.30.10:FF:000049">
    <property type="entry name" value="Glutathione peroxidase"/>
    <property type="match status" value="1"/>
</dbReference>
<dbReference type="CDD" id="cd00340">
    <property type="entry name" value="GSH_Peroxidase"/>
    <property type="match status" value="1"/>
</dbReference>
<evidence type="ECO:0000256" key="7">
    <source>
        <dbReference type="RuleBase" id="RU000499"/>
    </source>
</evidence>
<dbReference type="SUPFAM" id="SSF52833">
    <property type="entry name" value="Thioredoxin-like"/>
    <property type="match status" value="1"/>
</dbReference>
<evidence type="ECO:0000256" key="5">
    <source>
        <dbReference type="ARBA" id="ARBA00023002"/>
    </source>
</evidence>
<protein>
    <recommendedName>
        <fullName evidence="3 7">Glutathione peroxidase</fullName>
    </recommendedName>
</protein>
<keyword evidence="5 7" id="KW-0560">Oxidoreductase</keyword>
<dbReference type="PROSITE" id="PS00763">
    <property type="entry name" value="GLUTATHIONE_PEROXID_2"/>
    <property type="match status" value="1"/>
</dbReference>
<dbReference type="GO" id="GO:0070013">
    <property type="term" value="C:intracellular organelle lumen"/>
    <property type="evidence" value="ECO:0007669"/>
    <property type="project" value="UniProtKB-ARBA"/>
</dbReference>
<dbReference type="PIRSF" id="PIRSF000303">
    <property type="entry name" value="Glutathion_perox"/>
    <property type="match status" value="1"/>
</dbReference>
<dbReference type="InterPro" id="IPR029760">
    <property type="entry name" value="GPX_CS"/>
</dbReference>
<dbReference type="InterPro" id="IPR029759">
    <property type="entry name" value="GPX_AS"/>
</dbReference>
<dbReference type="AlphaFoldDB" id="A0A9D4K0F7"/>
<comment type="catalytic activity">
    <reaction evidence="1">
        <text>2 glutathione + H2O2 = glutathione disulfide + 2 H2O</text>
        <dbReference type="Rhea" id="RHEA:16833"/>
        <dbReference type="ChEBI" id="CHEBI:15377"/>
        <dbReference type="ChEBI" id="CHEBI:16240"/>
        <dbReference type="ChEBI" id="CHEBI:57925"/>
        <dbReference type="ChEBI" id="CHEBI:58297"/>
        <dbReference type="EC" id="1.11.1.9"/>
    </reaction>
</comment>
<feature type="active site" evidence="6">
    <location>
        <position position="74"/>
    </location>
</feature>
<keyword evidence="8" id="KW-0732">Signal</keyword>